<evidence type="ECO:0000313" key="2">
    <source>
        <dbReference type="EMBL" id="PBK86661.1"/>
    </source>
</evidence>
<proteinExistence type="predicted"/>
<dbReference type="EMBL" id="KZ293683">
    <property type="protein sequence ID" value="PBK86661.1"/>
    <property type="molecule type" value="Genomic_DNA"/>
</dbReference>
<dbReference type="AlphaFoldDB" id="A0A2H3CUD8"/>
<evidence type="ECO:0000256" key="1">
    <source>
        <dbReference type="SAM" id="MobiDB-lite"/>
    </source>
</evidence>
<organism evidence="2 3">
    <name type="scientific">Armillaria gallica</name>
    <name type="common">Bulbous honey fungus</name>
    <name type="synonym">Armillaria bulbosa</name>
    <dbReference type="NCBI Taxonomy" id="47427"/>
    <lineage>
        <taxon>Eukaryota</taxon>
        <taxon>Fungi</taxon>
        <taxon>Dikarya</taxon>
        <taxon>Basidiomycota</taxon>
        <taxon>Agaricomycotina</taxon>
        <taxon>Agaricomycetes</taxon>
        <taxon>Agaricomycetidae</taxon>
        <taxon>Agaricales</taxon>
        <taxon>Marasmiineae</taxon>
        <taxon>Physalacriaceae</taxon>
        <taxon>Armillaria</taxon>
    </lineage>
</organism>
<accession>A0A2H3CUD8</accession>
<dbReference type="InParanoid" id="A0A2H3CUD8"/>
<name>A0A2H3CUD8_ARMGA</name>
<reference evidence="3" key="1">
    <citation type="journal article" date="2017" name="Nat. Ecol. Evol.">
        <title>Genome expansion and lineage-specific genetic innovations in the forest pathogenic fungi Armillaria.</title>
        <authorList>
            <person name="Sipos G."/>
            <person name="Prasanna A.N."/>
            <person name="Walter M.C."/>
            <person name="O'Connor E."/>
            <person name="Balint B."/>
            <person name="Krizsan K."/>
            <person name="Kiss B."/>
            <person name="Hess J."/>
            <person name="Varga T."/>
            <person name="Slot J."/>
            <person name="Riley R."/>
            <person name="Boka B."/>
            <person name="Rigling D."/>
            <person name="Barry K."/>
            <person name="Lee J."/>
            <person name="Mihaltcheva S."/>
            <person name="LaButti K."/>
            <person name="Lipzen A."/>
            <person name="Waldron R."/>
            <person name="Moloney N.M."/>
            <person name="Sperisen C."/>
            <person name="Kredics L."/>
            <person name="Vagvoelgyi C."/>
            <person name="Patrignani A."/>
            <person name="Fitzpatrick D."/>
            <person name="Nagy I."/>
            <person name="Doyle S."/>
            <person name="Anderson J.B."/>
            <person name="Grigoriev I.V."/>
            <person name="Gueldener U."/>
            <person name="Muensterkoetter M."/>
            <person name="Nagy L.G."/>
        </authorList>
    </citation>
    <scope>NUCLEOTIDE SEQUENCE [LARGE SCALE GENOMIC DNA]</scope>
    <source>
        <strain evidence="3">Ar21-2</strain>
    </source>
</reference>
<gene>
    <name evidence="2" type="ORF">ARMGADRAFT_1066546</name>
</gene>
<dbReference type="OrthoDB" id="10619594at2759"/>
<feature type="region of interest" description="Disordered" evidence="1">
    <location>
        <begin position="253"/>
        <end position="278"/>
    </location>
</feature>
<dbReference type="Proteomes" id="UP000217790">
    <property type="component" value="Unassembled WGS sequence"/>
</dbReference>
<protein>
    <submittedName>
        <fullName evidence="2">Uncharacterized protein</fullName>
    </submittedName>
</protein>
<evidence type="ECO:0000313" key="3">
    <source>
        <dbReference type="Proteomes" id="UP000217790"/>
    </source>
</evidence>
<keyword evidence="3" id="KW-1185">Reference proteome</keyword>
<sequence>MYLSDEYSSFTDPFSVLMHIYLQGTDVPHPHSHLSHTKKQTCKAGLSGAVGGATTWTMFVVEVVEEVGLADPQTSRAYRVISSGGGGARAKTQIVTRIPKLHINSQSLQPLCPQTSTHSDRDAGLTVASYGNGGHKTLNIQILSGRLTSRPVIGELGVFTSCHREPREMPGTAPSKAKELKTGGVLHTNSVHDVRKVGVLQYCPSAYCMQLHPSAAAGIHNSFFLYVFKRVQKTTPQRMHPGTKTVSTVAVDDVSGSPAMDGNQWGIEGRNTGISWHD</sequence>